<name>A0A8J2KFZ3_9HEXA</name>
<gene>
    <name evidence="2" type="ORF">AFUS01_LOCUS24505</name>
</gene>
<evidence type="ECO:0000313" key="3">
    <source>
        <dbReference type="Proteomes" id="UP000708208"/>
    </source>
</evidence>
<dbReference type="EMBL" id="CAJVCH010306878">
    <property type="protein sequence ID" value="CAG7785910.1"/>
    <property type="molecule type" value="Genomic_DNA"/>
</dbReference>
<reference evidence="2" key="1">
    <citation type="submission" date="2021-06" db="EMBL/GenBank/DDBJ databases">
        <authorList>
            <person name="Hodson N. C."/>
            <person name="Mongue J. A."/>
            <person name="Jaron S. K."/>
        </authorList>
    </citation>
    <scope>NUCLEOTIDE SEQUENCE</scope>
</reference>
<comment type="caution">
    <text evidence="2">The sequence shown here is derived from an EMBL/GenBank/DDBJ whole genome shotgun (WGS) entry which is preliminary data.</text>
</comment>
<feature type="region of interest" description="Disordered" evidence="1">
    <location>
        <begin position="1"/>
        <end position="20"/>
    </location>
</feature>
<keyword evidence="3" id="KW-1185">Reference proteome</keyword>
<evidence type="ECO:0000313" key="2">
    <source>
        <dbReference type="EMBL" id="CAG7785910.1"/>
    </source>
</evidence>
<protein>
    <submittedName>
        <fullName evidence="2">Uncharacterized protein</fullName>
    </submittedName>
</protein>
<dbReference type="Proteomes" id="UP000708208">
    <property type="component" value="Unassembled WGS sequence"/>
</dbReference>
<evidence type="ECO:0000256" key="1">
    <source>
        <dbReference type="SAM" id="MobiDB-lite"/>
    </source>
</evidence>
<proteinExistence type="predicted"/>
<dbReference type="AlphaFoldDB" id="A0A8J2KFZ3"/>
<sequence length="80" mass="9142">MAMYDAGTSRMATRGGNAGPEGEMDALLLGKTRVKKPWLKKYFVKKFRDHVKTPFVGRKNFCNANKWGFESRIKKPINYG</sequence>
<accession>A0A8J2KFZ3</accession>
<organism evidence="2 3">
    <name type="scientific">Allacma fusca</name>
    <dbReference type="NCBI Taxonomy" id="39272"/>
    <lineage>
        <taxon>Eukaryota</taxon>
        <taxon>Metazoa</taxon>
        <taxon>Ecdysozoa</taxon>
        <taxon>Arthropoda</taxon>
        <taxon>Hexapoda</taxon>
        <taxon>Collembola</taxon>
        <taxon>Symphypleona</taxon>
        <taxon>Sminthuridae</taxon>
        <taxon>Allacma</taxon>
    </lineage>
</organism>